<dbReference type="EMBL" id="JABANE010000053">
    <property type="protein sequence ID" value="NME70025.1"/>
    <property type="molecule type" value="Genomic_DNA"/>
</dbReference>
<dbReference type="AlphaFoldDB" id="A0A7X9RWK6"/>
<evidence type="ECO:0000313" key="1">
    <source>
        <dbReference type="EMBL" id="NME70025.1"/>
    </source>
</evidence>
<proteinExistence type="predicted"/>
<comment type="caution">
    <text evidence="1">The sequence shown here is derived from an EMBL/GenBank/DDBJ whole genome shotgun (WGS) entry which is preliminary data.</text>
</comment>
<gene>
    <name evidence="1" type="ORF">HHU12_18775</name>
</gene>
<keyword evidence="2" id="KW-1185">Reference proteome</keyword>
<organism evidence="1 2">
    <name type="scientific">Flammeovirga aprica JL-4</name>
    <dbReference type="NCBI Taxonomy" id="694437"/>
    <lineage>
        <taxon>Bacteria</taxon>
        <taxon>Pseudomonadati</taxon>
        <taxon>Bacteroidota</taxon>
        <taxon>Cytophagia</taxon>
        <taxon>Cytophagales</taxon>
        <taxon>Flammeovirgaceae</taxon>
        <taxon>Flammeovirga</taxon>
    </lineage>
</organism>
<reference evidence="1 2" key="1">
    <citation type="submission" date="2020-04" db="EMBL/GenBank/DDBJ databases">
        <title>Flammeovirga sp. SR4, a novel species isolated from seawater.</title>
        <authorList>
            <person name="Wang X."/>
        </authorList>
    </citation>
    <scope>NUCLEOTIDE SEQUENCE [LARGE SCALE GENOMIC DNA]</scope>
    <source>
        <strain evidence="1 2">ATCC 23126</strain>
    </source>
</reference>
<accession>A0A7X9RWK6</accession>
<dbReference type="Proteomes" id="UP000576082">
    <property type="component" value="Unassembled WGS sequence"/>
</dbReference>
<sequence length="70" mass="7959">MPLTSSDRFIGKAINDKHFIPYKGYDNDISSDGVIVFYLDGFVNHKTKNSAMVGHQDLEIIIQGFYQGYK</sequence>
<evidence type="ECO:0000313" key="2">
    <source>
        <dbReference type="Proteomes" id="UP000576082"/>
    </source>
</evidence>
<protein>
    <submittedName>
        <fullName evidence="1">Uncharacterized protein</fullName>
    </submittedName>
</protein>
<name>A0A7X9RWK6_9BACT</name>
<dbReference type="RefSeq" id="WP_169658275.1">
    <property type="nucleotide sequence ID" value="NZ_JABANE010000053.1"/>
</dbReference>